<dbReference type="Proteomes" id="UP000789920">
    <property type="component" value="Unassembled WGS sequence"/>
</dbReference>
<keyword evidence="2" id="KW-1185">Reference proteome</keyword>
<sequence>TITNALKAIENSPNDLTQTPKVLRKIIVFQKLPLDVPSKWQSSPFSRPC</sequence>
<dbReference type="EMBL" id="CAJVQC010004908">
    <property type="protein sequence ID" value="CAG8546697.1"/>
    <property type="molecule type" value="Genomic_DNA"/>
</dbReference>
<name>A0ACA9LSJ5_9GLOM</name>
<comment type="caution">
    <text evidence="1">The sequence shown here is derived from an EMBL/GenBank/DDBJ whole genome shotgun (WGS) entry which is preliminary data.</text>
</comment>
<feature type="non-terminal residue" evidence="1">
    <location>
        <position position="1"/>
    </location>
</feature>
<protein>
    <submittedName>
        <fullName evidence="1">8615_t:CDS:1</fullName>
    </submittedName>
</protein>
<organism evidence="1 2">
    <name type="scientific">Racocetra persica</name>
    <dbReference type="NCBI Taxonomy" id="160502"/>
    <lineage>
        <taxon>Eukaryota</taxon>
        <taxon>Fungi</taxon>
        <taxon>Fungi incertae sedis</taxon>
        <taxon>Mucoromycota</taxon>
        <taxon>Glomeromycotina</taxon>
        <taxon>Glomeromycetes</taxon>
        <taxon>Diversisporales</taxon>
        <taxon>Gigasporaceae</taxon>
        <taxon>Racocetra</taxon>
    </lineage>
</organism>
<reference evidence="1" key="1">
    <citation type="submission" date="2021-06" db="EMBL/GenBank/DDBJ databases">
        <authorList>
            <person name="Kallberg Y."/>
            <person name="Tangrot J."/>
            <person name="Rosling A."/>
        </authorList>
    </citation>
    <scope>NUCLEOTIDE SEQUENCE</scope>
    <source>
        <strain evidence="1">MA461A</strain>
    </source>
</reference>
<accession>A0ACA9LSJ5</accession>
<evidence type="ECO:0000313" key="2">
    <source>
        <dbReference type="Proteomes" id="UP000789920"/>
    </source>
</evidence>
<proteinExistence type="predicted"/>
<gene>
    <name evidence="1" type="ORF">RPERSI_LOCUS3785</name>
</gene>
<evidence type="ECO:0000313" key="1">
    <source>
        <dbReference type="EMBL" id="CAG8546697.1"/>
    </source>
</evidence>